<keyword evidence="3" id="KW-0813">Transport</keyword>
<name>A0A423X3S2_9PEZI</name>
<comment type="caution">
    <text evidence="9">The sequence shown here is derived from an EMBL/GenBank/DDBJ whole genome shotgun (WGS) entry which is preliminary data.</text>
</comment>
<dbReference type="InterPro" id="IPR020846">
    <property type="entry name" value="MFS_dom"/>
</dbReference>
<feature type="transmembrane region" description="Helical" evidence="7">
    <location>
        <begin position="154"/>
        <end position="171"/>
    </location>
</feature>
<keyword evidence="10" id="KW-1185">Reference proteome</keyword>
<dbReference type="EMBL" id="LKEA01000003">
    <property type="protein sequence ID" value="ROW10563.1"/>
    <property type="molecule type" value="Genomic_DNA"/>
</dbReference>
<evidence type="ECO:0000256" key="3">
    <source>
        <dbReference type="ARBA" id="ARBA00022448"/>
    </source>
</evidence>
<protein>
    <recommendedName>
        <fullName evidence="8">Major facilitator superfamily (MFS) profile domain-containing protein</fullName>
    </recommendedName>
</protein>
<dbReference type="OrthoDB" id="5667at2759"/>
<feature type="transmembrane region" description="Helical" evidence="7">
    <location>
        <begin position="208"/>
        <end position="235"/>
    </location>
</feature>
<evidence type="ECO:0000256" key="1">
    <source>
        <dbReference type="ARBA" id="ARBA00004141"/>
    </source>
</evidence>
<feature type="domain" description="Major facilitator superfamily (MFS) profile" evidence="8">
    <location>
        <begin position="1"/>
        <end position="306"/>
    </location>
</feature>
<feature type="transmembrane region" description="Helical" evidence="7">
    <location>
        <begin position="247"/>
        <end position="267"/>
    </location>
</feature>
<accession>A0A423X3S2</accession>
<organism evidence="9 10">
    <name type="scientific">Cytospora schulzeri</name>
    <dbReference type="NCBI Taxonomy" id="448051"/>
    <lineage>
        <taxon>Eukaryota</taxon>
        <taxon>Fungi</taxon>
        <taxon>Dikarya</taxon>
        <taxon>Ascomycota</taxon>
        <taxon>Pezizomycotina</taxon>
        <taxon>Sordariomycetes</taxon>
        <taxon>Sordariomycetidae</taxon>
        <taxon>Diaporthales</taxon>
        <taxon>Cytosporaceae</taxon>
        <taxon>Cytospora</taxon>
    </lineage>
</organism>
<dbReference type="AlphaFoldDB" id="A0A423X3S2"/>
<evidence type="ECO:0000256" key="4">
    <source>
        <dbReference type="ARBA" id="ARBA00022692"/>
    </source>
</evidence>
<evidence type="ECO:0000256" key="7">
    <source>
        <dbReference type="SAM" id="Phobius"/>
    </source>
</evidence>
<evidence type="ECO:0000313" key="10">
    <source>
        <dbReference type="Proteomes" id="UP000283895"/>
    </source>
</evidence>
<keyword evidence="5 7" id="KW-1133">Transmembrane helix</keyword>
<evidence type="ECO:0000256" key="5">
    <source>
        <dbReference type="ARBA" id="ARBA00022989"/>
    </source>
</evidence>
<dbReference type="GO" id="GO:0016020">
    <property type="term" value="C:membrane"/>
    <property type="evidence" value="ECO:0007669"/>
    <property type="project" value="UniProtKB-SubCell"/>
</dbReference>
<dbReference type="Proteomes" id="UP000283895">
    <property type="component" value="Unassembled WGS sequence"/>
</dbReference>
<dbReference type="PANTHER" id="PTHR11360">
    <property type="entry name" value="MONOCARBOXYLATE TRANSPORTER"/>
    <property type="match status" value="1"/>
</dbReference>
<feature type="transmembrane region" description="Helical" evidence="7">
    <location>
        <begin position="12"/>
        <end position="31"/>
    </location>
</feature>
<dbReference type="SUPFAM" id="SSF103473">
    <property type="entry name" value="MFS general substrate transporter"/>
    <property type="match status" value="1"/>
</dbReference>
<keyword evidence="6 7" id="KW-0472">Membrane</keyword>
<feature type="transmembrane region" description="Helical" evidence="7">
    <location>
        <begin position="75"/>
        <end position="95"/>
    </location>
</feature>
<comment type="similarity">
    <text evidence="2">Belongs to the major facilitator superfamily. Monocarboxylate porter (TC 2.A.1.13) family.</text>
</comment>
<dbReference type="PROSITE" id="PS50850">
    <property type="entry name" value="MFS"/>
    <property type="match status" value="1"/>
</dbReference>
<dbReference type="InterPro" id="IPR011701">
    <property type="entry name" value="MFS"/>
</dbReference>
<dbReference type="InterPro" id="IPR036259">
    <property type="entry name" value="MFS_trans_sf"/>
</dbReference>
<evidence type="ECO:0000259" key="8">
    <source>
        <dbReference type="PROSITE" id="PS50850"/>
    </source>
</evidence>
<dbReference type="Pfam" id="PF07690">
    <property type="entry name" value="MFS_1"/>
    <property type="match status" value="1"/>
</dbReference>
<keyword evidence="4 7" id="KW-0812">Transmembrane</keyword>
<gene>
    <name evidence="9" type="ORF">VMCG_01919</name>
</gene>
<comment type="subcellular location">
    <subcellularLocation>
        <location evidence="1">Membrane</location>
        <topology evidence="1">Multi-pass membrane protein</topology>
    </subcellularLocation>
</comment>
<proteinExistence type="inferred from homology"/>
<evidence type="ECO:0000256" key="2">
    <source>
        <dbReference type="ARBA" id="ARBA00006727"/>
    </source>
</evidence>
<feature type="transmembrane region" description="Helical" evidence="7">
    <location>
        <begin position="273"/>
        <end position="295"/>
    </location>
</feature>
<dbReference type="GO" id="GO:0022857">
    <property type="term" value="F:transmembrane transporter activity"/>
    <property type="evidence" value="ECO:0007669"/>
    <property type="project" value="InterPro"/>
</dbReference>
<reference evidence="9 10" key="1">
    <citation type="submission" date="2015-09" db="EMBL/GenBank/DDBJ databases">
        <title>Host preference determinants of Valsa canker pathogens revealed by comparative genomics.</title>
        <authorList>
            <person name="Yin Z."/>
            <person name="Huang L."/>
        </authorList>
    </citation>
    <scope>NUCLEOTIDE SEQUENCE [LARGE SCALE GENOMIC DNA]</scope>
    <source>
        <strain evidence="9 10">03-1</strain>
    </source>
</reference>
<feature type="transmembrane region" description="Helical" evidence="7">
    <location>
        <begin position="183"/>
        <end position="202"/>
    </location>
</feature>
<dbReference type="PANTHER" id="PTHR11360:SF224">
    <property type="entry name" value="MAJOR FACILITATOR SUPERFAMILY (MFS) PROFILE DOMAIN-CONTAINING PROTEIN-RELATED"/>
    <property type="match status" value="1"/>
</dbReference>
<dbReference type="InterPro" id="IPR050327">
    <property type="entry name" value="Proton-linked_MCT"/>
</dbReference>
<evidence type="ECO:0000256" key="6">
    <source>
        <dbReference type="ARBA" id="ARBA00023136"/>
    </source>
</evidence>
<feature type="transmembrane region" description="Helical" evidence="7">
    <location>
        <begin position="119"/>
        <end position="142"/>
    </location>
</feature>
<sequence>MVSLGTQYWHFFLAQSICVGISGGAIFTTCISTVPSWFFKRRATAYGIMLSGAGVGGTVVPIMMAKLLDSVGFAWMIRAVGLLYLALLPFTIILVKPRLPPSLRPFVLHDYLSGFKNHAYVYIIIASFMFYWGMFLPLNYIVLEAKAQGMSPSIVPYLVPIINAFSVLGRIGPGILADKVGRFNTVIVLTGFSALFTLALWIPGRTEAAIIAFALFFGFFSGGFISLAPALIAQVSDIQEIGSRTGAVYAIQSLATLTGSPIAGALVEAMGGRYLGLQLFCGLSLIASCAALLAARTVLVRFTLSKI</sequence>
<evidence type="ECO:0000313" key="9">
    <source>
        <dbReference type="EMBL" id="ROW10563.1"/>
    </source>
</evidence>
<dbReference type="Gene3D" id="1.20.1250.20">
    <property type="entry name" value="MFS general substrate transporter like domains"/>
    <property type="match status" value="2"/>
</dbReference>
<feature type="transmembrane region" description="Helical" evidence="7">
    <location>
        <begin position="43"/>
        <end position="63"/>
    </location>
</feature>